<dbReference type="EMBL" id="QLNT01000017">
    <property type="protein sequence ID" value="KAF3066148.1"/>
    <property type="molecule type" value="Genomic_DNA"/>
</dbReference>
<sequence>MIIEQGVPCVPRRSSSRRTGQLKQHEQDRDWEPPDAMQVSIGDGTASVPGLIKVLTASYATTRRNPRSVVCTGRSTMRCDAMRCDAKALVRDLNLAC</sequence>
<organism evidence="2 3">
    <name type="scientific">Trichoderma lentiforme</name>
    <dbReference type="NCBI Taxonomy" id="1567552"/>
    <lineage>
        <taxon>Eukaryota</taxon>
        <taxon>Fungi</taxon>
        <taxon>Dikarya</taxon>
        <taxon>Ascomycota</taxon>
        <taxon>Pezizomycotina</taxon>
        <taxon>Sordariomycetes</taxon>
        <taxon>Hypocreomycetidae</taxon>
        <taxon>Hypocreales</taxon>
        <taxon>Hypocreaceae</taxon>
        <taxon>Trichoderma</taxon>
    </lineage>
</organism>
<evidence type="ECO:0000313" key="2">
    <source>
        <dbReference type="EMBL" id="KAF3066148.1"/>
    </source>
</evidence>
<dbReference type="Proteomes" id="UP000801864">
    <property type="component" value="Unassembled WGS sequence"/>
</dbReference>
<name>A0A9P4XA39_9HYPO</name>
<feature type="region of interest" description="Disordered" evidence="1">
    <location>
        <begin position="1"/>
        <end position="35"/>
    </location>
</feature>
<evidence type="ECO:0000256" key="1">
    <source>
        <dbReference type="SAM" id="MobiDB-lite"/>
    </source>
</evidence>
<comment type="caution">
    <text evidence="2">The sequence shown here is derived from an EMBL/GenBank/DDBJ whole genome shotgun (WGS) entry which is preliminary data.</text>
</comment>
<proteinExistence type="predicted"/>
<gene>
    <name evidence="2" type="ORF">CFAM422_009225</name>
</gene>
<protein>
    <submittedName>
        <fullName evidence="2">Uncharacterized protein</fullName>
    </submittedName>
</protein>
<accession>A0A9P4XA39</accession>
<reference evidence="2 3" key="1">
    <citation type="submission" date="2018-06" db="EMBL/GenBank/DDBJ databases">
        <title>Genome analysis of cellulolytic fungus Trichoderma lentiforme CFAM-422.</title>
        <authorList>
            <person name="Steindorff A.S."/>
            <person name="Formighieri E.F."/>
            <person name="Midorikawa G.E.O."/>
            <person name="Tamietti M.S."/>
            <person name="Ramos E.Z."/>
            <person name="Silva A.S."/>
            <person name="Bon E.P.S."/>
            <person name="Mendes T.D."/>
            <person name="Damaso M.C.T."/>
            <person name="Favaro L.C.L."/>
        </authorList>
    </citation>
    <scope>NUCLEOTIDE SEQUENCE [LARGE SCALE GENOMIC DNA]</scope>
    <source>
        <strain evidence="2 3">CFAM-422</strain>
    </source>
</reference>
<keyword evidence="3" id="KW-1185">Reference proteome</keyword>
<dbReference type="AlphaFoldDB" id="A0A9P4XA39"/>
<evidence type="ECO:0000313" key="3">
    <source>
        <dbReference type="Proteomes" id="UP000801864"/>
    </source>
</evidence>
<feature type="compositionally biased region" description="Basic and acidic residues" evidence="1">
    <location>
        <begin position="23"/>
        <end position="32"/>
    </location>
</feature>